<evidence type="ECO:0000313" key="1">
    <source>
        <dbReference type="EMBL" id="BBY48532.1"/>
    </source>
</evidence>
<keyword evidence="2" id="KW-1185">Reference proteome</keyword>
<reference evidence="1 2" key="1">
    <citation type="journal article" date="2019" name="Emerg. Microbes Infect.">
        <title>Comprehensive subspecies identification of 175 nontuberculous mycobacteria species based on 7547 genomic profiles.</title>
        <authorList>
            <person name="Matsumoto Y."/>
            <person name="Kinjo T."/>
            <person name="Motooka D."/>
            <person name="Nabeya D."/>
            <person name="Jung N."/>
            <person name="Uechi K."/>
            <person name="Horii T."/>
            <person name="Iida T."/>
            <person name="Fujita J."/>
            <person name="Nakamura S."/>
        </authorList>
    </citation>
    <scope>NUCLEOTIDE SEQUENCE [LARGE SCALE GENOMIC DNA]</scope>
    <source>
        <strain evidence="1 2">JCM 18538</strain>
    </source>
</reference>
<name>A0A7I7RVA8_9MYCO</name>
<dbReference type="EMBL" id="AP022593">
    <property type="protein sequence ID" value="BBY48532.1"/>
    <property type="molecule type" value="Genomic_DNA"/>
</dbReference>
<sequence>MPELAIDHKGIESQYRVMAQHWTSRMTHSAHKLGRVFRTTPRAAGSAGHADDADARRMSADLDAIRARFPDHA</sequence>
<protein>
    <submittedName>
        <fullName evidence="1">Uncharacterized protein</fullName>
    </submittedName>
</protein>
<evidence type="ECO:0000313" key="2">
    <source>
        <dbReference type="Proteomes" id="UP000467428"/>
    </source>
</evidence>
<dbReference type="KEGG" id="marz:MARA_20000"/>
<organism evidence="1 2">
    <name type="scientific">Mycolicibacterium arabiense</name>
    <dbReference type="NCBI Taxonomy" id="1286181"/>
    <lineage>
        <taxon>Bacteria</taxon>
        <taxon>Bacillati</taxon>
        <taxon>Actinomycetota</taxon>
        <taxon>Actinomycetes</taxon>
        <taxon>Mycobacteriales</taxon>
        <taxon>Mycobacteriaceae</taxon>
        <taxon>Mycolicibacterium</taxon>
    </lineage>
</organism>
<dbReference type="Proteomes" id="UP000467428">
    <property type="component" value="Chromosome"/>
</dbReference>
<proteinExistence type="predicted"/>
<dbReference type="AlphaFoldDB" id="A0A7I7RVA8"/>
<gene>
    <name evidence="1" type="ORF">MARA_20000</name>
</gene>
<geneLocation type="plasmid" evidence="2">
    <name>pjcm18538 dna</name>
</geneLocation>
<accession>A0A7I7RVA8</accession>